<evidence type="ECO:0000256" key="9">
    <source>
        <dbReference type="SAM" id="MobiDB-lite"/>
    </source>
</evidence>
<evidence type="ECO:0000259" key="11">
    <source>
        <dbReference type="PROSITE" id="PS50076"/>
    </source>
</evidence>
<proteinExistence type="predicted"/>
<dbReference type="Gene3D" id="2.60.40.150">
    <property type="entry name" value="C2 domain"/>
    <property type="match status" value="1"/>
</dbReference>
<evidence type="ECO:0000256" key="10">
    <source>
        <dbReference type="SAM" id="Phobius"/>
    </source>
</evidence>
<dbReference type="PANTHER" id="PTHR24075:SF0">
    <property type="entry name" value="TRANSLOCATION PROTEIN SEC63 HOMOLOG"/>
    <property type="match status" value="1"/>
</dbReference>
<keyword evidence="3 10" id="KW-0812">Transmembrane</keyword>
<comment type="subcellular location">
    <subcellularLocation>
        <location evidence="1">Endoplasmic reticulum membrane</location>
        <topology evidence="1">Multi-pass membrane protein</topology>
    </subcellularLocation>
</comment>
<keyword evidence="8" id="KW-0143">Chaperone</keyword>
<accession>A0AAD5DTB4</accession>
<dbReference type="GO" id="GO:0031207">
    <property type="term" value="C:Sec62/Sec63 complex"/>
    <property type="evidence" value="ECO:0007669"/>
    <property type="project" value="TreeGrafter"/>
</dbReference>
<evidence type="ECO:0000256" key="3">
    <source>
        <dbReference type="ARBA" id="ARBA00022692"/>
    </source>
</evidence>
<feature type="transmembrane region" description="Helical" evidence="10">
    <location>
        <begin position="12"/>
        <end position="32"/>
    </location>
</feature>
<dbReference type="SUPFAM" id="SSF158702">
    <property type="entry name" value="Sec63 N-terminal domain-like"/>
    <property type="match status" value="1"/>
</dbReference>
<feature type="transmembrane region" description="Helical" evidence="10">
    <location>
        <begin position="191"/>
        <end position="213"/>
    </location>
</feature>
<dbReference type="Gene3D" id="1.10.287.110">
    <property type="entry name" value="DnaJ domain"/>
    <property type="match status" value="1"/>
</dbReference>
<evidence type="ECO:0000256" key="8">
    <source>
        <dbReference type="ARBA" id="ARBA00023186"/>
    </source>
</evidence>
<comment type="caution">
    <text evidence="12">The sequence shown here is derived from an EMBL/GenBank/DDBJ whole genome shotgun (WGS) entry which is preliminary data.</text>
</comment>
<dbReference type="SMART" id="SM00271">
    <property type="entry name" value="DnaJ"/>
    <property type="match status" value="1"/>
</dbReference>
<organism evidence="12 13">
    <name type="scientific">Chlorella ohadii</name>
    <dbReference type="NCBI Taxonomy" id="2649997"/>
    <lineage>
        <taxon>Eukaryota</taxon>
        <taxon>Viridiplantae</taxon>
        <taxon>Chlorophyta</taxon>
        <taxon>core chlorophytes</taxon>
        <taxon>Trebouxiophyceae</taxon>
        <taxon>Chlorellales</taxon>
        <taxon>Chlorellaceae</taxon>
        <taxon>Chlorella clade</taxon>
        <taxon>Chlorella</taxon>
    </lineage>
</organism>
<keyword evidence="4" id="KW-0256">Endoplasmic reticulum</keyword>
<keyword evidence="6 10" id="KW-1133">Transmembrane helix</keyword>
<feature type="region of interest" description="Disordered" evidence="9">
    <location>
        <begin position="655"/>
        <end position="726"/>
    </location>
</feature>
<evidence type="ECO:0000256" key="1">
    <source>
        <dbReference type="ARBA" id="ARBA00004477"/>
    </source>
</evidence>
<dbReference type="PRINTS" id="PR00625">
    <property type="entry name" value="JDOMAIN"/>
</dbReference>
<evidence type="ECO:0000256" key="6">
    <source>
        <dbReference type="ARBA" id="ARBA00022989"/>
    </source>
</evidence>
<evidence type="ECO:0000313" key="12">
    <source>
        <dbReference type="EMBL" id="KAI7842786.1"/>
    </source>
</evidence>
<dbReference type="GO" id="GO:0003723">
    <property type="term" value="F:RNA binding"/>
    <property type="evidence" value="ECO:0007669"/>
    <property type="project" value="TreeGrafter"/>
</dbReference>
<reference evidence="12" key="1">
    <citation type="submission" date="2020-11" db="EMBL/GenBank/DDBJ databases">
        <title>Chlorella ohadii genome sequencing and assembly.</title>
        <authorList>
            <person name="Murik O."/>
            <person name="Treves H."/>
            <person name="Kedem I."/>
            <person name="Shotland Y."/>
            <person name="Kaplan A."/>
        </authorList>
    </citation>
    <scope>NUCLEOTIDE SEQUENCE</scope>
    <source>
        <strain evidence="12">1</strain>
    </source>
</reference>
<dbReference type="CDD" id="cd06257">
    <property type="entry name" value="DnaJ"/>
    <property type="match status" value="1"/>
</dbReference>
<dbReference type="Gene3D" id="1.10.150.20">
    <property type="entry name" value="5' to 3' exonuclease, C-terminal subdomain"/>
    <property type="match status" value="1"/>
</dbReference>
<dbReference type="SMART" id="SM00973">
    <property type="entry name" value="Sec63"/>
    <property type="match status" value="1"/>
</dbReference>
<feature type="transmembrane region" description="Helical" evidence="10">
    <location>
        <begin position="69"/>
        <end position="87"/>
    </location>
</feature>
<name>A0AAD5DTB4_9CHLO</name>
<evidence type="ECO:0000256" key="5">
    <source>
        <dbReference type="ARBA" id="ARBA00022927"/>
    </source>
</evidence>
<dbReference type="Gene3D" id="1.10.3380.10">
    <property type="entry name" value="Sec63 N-terminal domain-like domain"/>
    <property type="match status" value="1"/>
</dbReference>
<dbReference type="PANTHER" id="PTHR24075">
    <property type="entry name" value="SEC63 DOMAIN-CONTAINING"/>
    <property type="match status" value="1"/>
</dbReference>
<dbReference type="InterPro" id="IPR035892">
    <property type="entry name" value="C2_domain_sf"/>
</dbReference>
<dbReference type="GO" id="GO:0006614">
    <property type="term" value="P:SRP-dependent cotranslational protein targeting to membrane"/>
    <property type="evidence" value="ECO:0007669"/>
    <property type="project" value="TreeGrafter"/>
</dbReference>
<dbReference type="SUPFAM" id="SSF46565">
    <property type="entry name" value="Chaperone J-domain"/>
    <property type="match status" value="1"/>
</dbReference>
<dbReference type="PROSITE" id="PS50076">
    <property type="entry name" value="DNAJ_2"/>
    <property type="match status" value="1"/>
</dbReference>
<dbReference type="Pfam" id="PF02889">
    <property type="entry name" value="Sec63"/>
    <property type="match status" value="1"/>
</dbReference>
<dbReference type="InterPro" id="IPR001623">
    <property type="entry name" value="DnaJ_domain"/>
</dbReference>
<keyword evidence="7 10" id="KW-0472">Membrane</keyword>
<sequence>MAHEGEHTGSTPMFAIFLLSMYSLFLIPYTLWRLGGGGSDEAERVKTWHSKKGGEKKGESWAKRLRATFSGRMMLAWLAWALLIWFVKHSVGGIENFDPFAILNVPVDASDADIKKAYRKLSLQYHPDKNPDPKAHQYFATYIAKAYKSLTDEVSKENYKKYGHPDGPQAMSVSVALPEWFFSKDKQTAPLILLVLLFGGIVAPLGIAAWYLMGTQKYVGPNQLMEETIQLFLDPRYGVKPSQALGKIPDTLVCAFEFIQLPTPKEQGPALDELKRMVTRLHPDLKDAKAAFWKRRTSVLKVHMLLLAHLAREEIPAALQRDLHFLLTKGLPMLQEMLALATAPRVKPGYGWLAPTVGCIEMMQCMVQAVPLAAKKAVHVGKSAESAAALLQLPHFDDGVLRKLQKRRVKTLPELQLLTAEERLEALQAAGLSAAQVEDVETMLSAMPTVWVSAQCSVEVDGEVDDGLVLECDIVTCTVQVMLTRPSHMVSGFDPDSIKGKAALAYAPQYPVPKEERWYFLLADPSVNATLGITQANLLQAEAIGARYASNWSAKHTNPAVAAMKGEGGDKARAAGGSSSGANPLLAGTKFDPFGANGEEALDSSLEELGQTFEIKFYAPFSAGKYDLQLLCMPDSWVGCDKVVPIRLKVEARTRADREGRGRRGVGLQRSAESEQLVNGRAGSDAGSDAAHSGGEEEEEEDYDSDELGTEESGSEGEEGAESDEE</sequence>
<dbReference type="FunFam" id="1.10.287.110:FF:000038">
    <property type="entry name" value="DnaJ protein ERDJ2A"/>
    <property type="match status" value="1"/>
</dbReference>
<protein>
    <recommendedName>
        <fullName evidence="11">J domain-containing protein</fullName>
    </recommendedName>
</protein>
<dbReference type="Pfam" id="PF00226">
    <property type="entry name" value="DnaJ"/>
    <property type="match status" value="1"/>
</dbReference>
<feature type="compositionally biased region" description="Low complexity" evidence="9">
    <location>
        <begin position="682"/>
        <end position="693"/>
    </location>
</feature>
<dbReference type="SUPFAM" id="SSF81296">
    <property type="entry name" value="E set domains"/>
    <property type="match status" value="1"/>
</dbReference>
<dbReference type="GO" id="GO:0008320">
    <property type="term" value="F:protein transmembrane transporter activity"/>
    <property type="evidence" value="ECO:0007669"/>
    <property type="project" value="TreeGrafter"/>
</dbReference>
<dbReference type="Proteomes" id="UP001205105">
    <property type="component" value="Unassembled WGS sequence"/>
</dbReference>
<keyword evidence="5" id="KW-0653">Protein transport</keyword>
<evidence type="ECO:0000256" key="2">
    <source>
        <dbReference type="ARBA" id="ARBA00022448"/>
    </source>
</evidence>
<feature type="compositionally biased region" description="Acidic residues" evidence="9">
    <location>
        <begin position="696"/>
        <end position="726"/>
    </location>
</feature>
<dbReference type="GO" id="GO:0006620">
    <property type="term" value="P:post-translational protein targeting to endoplasmic reticulum membrane"/>
    <property type="evidence" value="ECO:0007669"/>
    <property type="project" value="TreeGrafter"/>
</dbReference>
<dbReference type="AlphaFoldDB" id="A0AAD5DTB4"/>
<keyword evidence="13" id="KW-1185">Reference proteome</keyword>
<dbReference type="EMBL" id="JADXDR010000048">
    <property type="protein sequence ID" value="KAI7842786.1"/>
    <property type="molecule type" value="Genomic_DNA"/>
</dbReference>
<dbReference type="InterPro" id="IPR014756">
    <property type="entry name" value="Ig_E-set"/>
</dbReference>
<dbReference type="InterPro" id="IPR004179">
    <property type="entry name" value="Sec63-dom"/>
</dbReference>
<evidence type="ECO:0000256" key="7">
    <source>
        <dbReference type="ARBA" id="ARBA00023136"/>
    </source>
</evidence>
<dbReference type="InterPro" id="IPR036869">
    <property type="entry name" value="J_dom_sf"/>
</dbReference>
<evidence type="ECO:0000313" key="13">
    <source>
        <dbReference type="Proteomes" id="UP001205105"/>
    </source>
</evidence>
<keyword evidence="2" id="KW-0813">Transport</keyword>
<gene>
    <name evidence="12" type="ORF">COHA_003532</name>
</gene>
<feature type="domain" description="J" evidence="11">
    <location>
        <begin position="98"/>
        <end position="163"/>
    </location>
</feature>
<evidence type="ECO:0000256" key="4">
    <source>
        <dbReference type="ARBA" id="ARBA00022824"/>
    </source>
</evidence>